<dbReference type="Gene3D" id="2.40.50.140">
    <property type="entry name" value="Nucleic acid-binding proteins"/>
    <property type="match status" value="2"/>
</dbReference>
<dbReference type="InterPro" id="IPR011129">
    <property type="entry name" value="CSD"/>
</dbReference>
<gene>
    <name evidence="3" type="primary">cspD</name>
    <name evidence="3" type="ORF">PAA8504_00253</name>
</gene>
<dbReference type="Proteomes" id="UP000244912">
    <property type="component" value="Unassembled WGS sequence"/>
</dbReference>
<dbReference type="PANTHER" id="PTHR11544">
    <property type="entry name" value="COLD SHOCK DOMAIN CONTAINING PROTEINS"/>
    <property type="match status" value="1"/>
</dbReference>
<dbReference type="PRINTS" id="PR00050">
    <property type="entry name" value="COLDSHOCK"/>
</dbReference>
<dbReference type="InterPro" id="IPR050181">
    <property type="entry name" value="Cold_shock_domain"/>
</dbReference>
<evidence type="ECO:0000313" key="4">
    <source>
        <dbReference type="Proteomes" id="UP000244912"/>
    </source>
</evidence>
<keyword evidence="4" id="KW-1185">Reference proteome</keyword>
<dbReference type="GO" id="GO:0005829">
    <property type="term" value="C:cytosol"/>
    <property type="evidence" value="ECO:0007669"/>
    <property type="project" value="UniProtKB-ARBA"/>
</dbReference>
<reference evidence="3 4" key="1">
    <citation type="submission" date="2018-03" db="EMBL/GenBank/DDBJ databases">
        <authorList>
            <person name="Keele B.F."/>
        </authorList>
    </citation>
    <scope>NUCLEOTIDE SEQUENCE [LARGE SCALE GENOMIC DNA]</scope>
    <source>
        <strain evidence="3 4">CECT 8504</strain>
    </source>
</reference>
<dbReference type="SUPFAM" id="SSF50249">
    <property type="entry name" value="Nucleic acid-binding proteins"/>
    <property type="match status" value="2"/>
</dbReference>
<evidence type="ECO:0000259" key="2">
    <source>
        <dbReference type="PROSITE" id="PS51857"/>
    </source>
</evidence>
<protein>
    <submittedName>
        <fullName evidence="3">Cold shock protein CspD</fullName>
    </submittedName>
</protein>
<feature type="domain" description="CSD" evidence="2">
    <location>
        <begin position="26"/>
        <end position="91"/>
    </location>
</feature>
<dbReference type="SMART" id="SM00357">
    <property type="entry name" value="CSP"/>
    <property type="match status" value="2"/>
</dbReference>
<dbReference type="RefSeq" id="WP_245897477.1">
    <property type="nucleotide sequence ID" value="NZ_ONZF01000001.1"/>
</dbReference>
<dbReference type="GO" id="GO:0003676">
    <property type="term" value="F:nucleic acid binding"/>
    <property type="evidence" value="ECO:0007669"/>
    <property type="project" value="InterPro"/>
</dbReference>
<dbReference type="EMBL" id="ONZF01000001">
    <property type="protein sequence ID" value="SPJ22459.1"/>
    <property type="molecule type" value="Genomic_DNA"/>
</dbReference>
<dbReference type="InterPro" id="IPR002059">
    <property type="entry name" value="CSP_DNA-bd"/>
</dbReference>
<feature type="region of interest" description="Disordered" evidence="1">
    <location>
        <begin position="193"/>
        <end position="217"/>
    </location>
</feature>
<sequence>MGYGKAGEESLARGYMFDKDEDTHQVFTGQVKWFDTAKGYGFVVVSSVPRDILLHANVLRNYGQNSVADGSRIRIRVIETDRGIQAQEVLEILPPEIGGDEDGMRALPFDEDVVGGDLEPARVKWFDRSKGFGFANVFGLADDVFIHVEVLRRSALADLQPGEAIAIRVAEGARGRLATQVLLWETAVADTGAPRAADDDRSNIELVPSWDTKEAAE</sequence>
<dbReference type="AlphaFoldDB" id="A0A2R8BQM8"/>
<dbReference type="CDD" id="cd04458">
    <property type="entry name" value="CSP_CDS"/>
    <property type="match status" value="2"/>
</dbReference>
<evidence type="ECO:0000313" key="3">
    <source>
        <dbReference type="EMBL" id="SPJ22459.1"/>
    </source>
</evidence>
<name>A0A2R8BQM8_9RHOB</name>
<evidence type="ECO:0000256" key="1">
    <source>
        <dbReference type="SAM" id="MobiDB-lite"/>
    </source>
</evidence>
<dbReference type="PROSITE" id="PS51857">
    <property type="entry name" value="CSD_2"/>
    <property type="match status" value="1"/>
</dbReference>
<dbReference type="Pfam" id="PF00313">
    <property type="entry name" value="CSD"/>
    <property type="match status" value="2"/>
</dbReference>
<proteinExistence type="predicted"/>
<dbReference type="InterPro" id="IPR012340">
    <property type="entry name" value="NA-bd_OB-fold"/>
</dbReference>
<accession>A0A2R8BQM8</accession>
<organism evidence="3 4">
    <name type="scientific">Palleronia abyssalis</name>
    <dbReference type="NCBI Taxonomy" id="1501240"/>
    <lineage>
        <taxon>Bacteria</taxon>
        <taxon>Pseudomonadati</taxon>
        <taxon>Pseudomonadota</taxon>
        <taxon>Alphaproteobacteria</taxon>
        <taxon>Rhodobacterales</taxon>
        <taxon>Roseobacteraceae</taxon>
        <taxon>Palleronia</taxon>
    </lineage>
</organism>